<evidence type="ECO:0000313" key="2">
    <source>
        <dbReference type="Proteomes" id="UP000003438"/>
    </source>
</evidence>
<dbReference type="STRING" id="411471.SUBVAR_06622"/>
<sequence>MFGVSSVPSLQRRNQTFRIFPAGYPLCKGVIHVEIVENSVERVENSPVFSVENVENPVESPVRRVLGEKFSTRLSWRRGGLLDKGPGYVYNKNNPNLCKGVTVV</sequence>
<protein>
    <submittedName>
        <fullName evidence="1">Uncharacterized protein</fullName>
    </submittedName>
</protein>
<evidence type="ECO:0000313" key="1">
    <source>
        <dbReference type="EMBL" id="EFB75076.1"/>
    </source>
</evidence>
<keyword evidence="2" id="KW-1185">Reference proteome</keyword>
<dbReference type="EMBL" id="ACBY02000041">
    <property type="protein sequence ID" value="EFB75076.1"/>
    <property type="molecule type" value="Genomic_DNA"/>
</dbReference>
<dbReference type="AlphaFoldDB" id="D1PQF3"/>
<dbReference type="HOGENOM" id="CLU_2248710_0_0_9"/>
<accession>D1PQF3</accession>
<proteinExistence type="predicted"/>
<dbReference type="Proteomes" id="UP000003438">
    <property type="component" value="Unassembled WGS sequence"/>
</dbReference>
<reference evidence="1" key="1">
    <citation type="submission" date="2009-12" db="EMBL/GenBank/DDBJ databases">
        <authorList>
            <person name="Weinstock G."/>
            <person name="Sodergren E."/>
            <person name="Clifton S."/>
            <person name="Fulton L."/>
            <person name="Fulton B."/>
            <person name="Courtney L."/>
            <person name="Fronick C."/>
            <person name="Harrison M."/>
            <person name="Strong C."/>
            <person name="Farmer C."/>
            <person name="Delahaunty K."/>
            <person name="Markovic C."/>
            <person name="Hall O."/>
            <person name="Minx P."/>
            <person name="Tomlinson C."/>
            <person name="Mitreva M."/>
            <person name="Nelson J."/>
            <person name="Hou S."/>
            <person name="Wollam A."/>
            <person name="Pepin K.H."/>
            <person name="Johnson M."/>
            <person name="Bhonagiri V."/>
            <person name="Nash W.E."/>
            <person name="Warren W."/>
            <person name="Chinwalla A."/>
            <person name="Mardis E.R."/>
            <person name="Wilson R.K."/>
        </authorList>
    </citation>
    <scope>NUCLEOTIDE SEQUENCE [LARGE SCALE GENOMIC DNA]</scope>
    <source>
        <strain evidence="1">DSM 15176</strain>
    </source>
</reference>
<name>D1PQF3_9FIRM</name>
<gene>
    <name evidence="1" type="ORF">SUBVAR_06622</name>
</gene>
<comment type="caution">
    <text evidence="1">The sequence shown here is derived from an EMBL/GenBank/DDBJ whole genome shotgun (WGS) entry which is preliminary data.</text>
</comment>
<organism evidence="1 2">
    <name type="scientific">Subdoligranulum variabile DSM 15176</name>
    <dbReference type="NCBI Taxonomy" id="411471"/>
    <lineage>
        <taxon>Bacteria</taxon>
        <taxon>Bacillati</taxon>
        <taxon>Bacillota</taxon>
        <taxon>Clostridia</taxon>
        <taxon>Eubacteriales</taxon>
        <taxon>Oscillospiraceae</taxon>
        <taxon>Subdoligranulum</taxon>
    </lineage>
</organism>